<comment type="catalytic activity">
    <reaction evidence="1">
        <text>AMP + H2O = D-ribose 5-phosphate + adenine</text>
        <dbReference type="Rhea" id="RHEA:20129"/>
        <dbReference type="ChEBI" id="CHEBI:15377"/>
        <dbReference type="ChEBI" id="CHEBI:16708"/>
        <dbReference type="ChEBI" id="CHEBI:78346"/>
        <dbReference type="ChEBI" id="CHEBI:456215"/>
        <dbReference type="EC" id="3.2.2.4"/>
    </reaction>
</comment>
<evidence type="ECO:0000256" key="3">
    <source>
        <dbReference type="RuleBase" id="RU363015"/>
    </source>
</evidence>
<dbReference type="NCBIfam" id="TIGR00730">
    <property type="entry name" value="Rossman fold protein, TIGR00730 family"/>
    <property type="match status" value="1"/>
</dbReference>
<dbReference type="Gene3D" id="3.40.50.450">
    <property type="match status" value="1"/>
</dbReference>
<proteinExistence type="inferred from homology"/>
<accession>F7VBP4</accession>
<name>F7VBP4_9PROT</name>
<evidence type="ECO:0000256" key="1">
    <source>
        <dbReference type="ARBA" id="ARBA00000274"/>
    </source>
</evidence>
<sequence>MPEEKKLMPVTLSAVAVFCGSRFGNNPLYRQAAQKTGQVLAEQGIRLIYGGGAHGLMGVVADAALTAGGAVTGVIPDFLETREKMHEGVAELIVVDSMHARKQIMFARADAFWILPGGFGTFDEMMEILTWKQLGQHGKPIILVNVEHWADHVIAMLDAAVAQGFAEPVSRAMIHTVPDIETALAFSQPQIAQQKVPAGQL</sequence>
<dbReference type="Proteomes" id="UP000004319">
    <property type="component" value="Unassembled WGS sequence"/>
</dbReference>
<dbReference type="AlphaFoldDB" id="F7VBP4"/>
<dbReference type="EC" id="3.2.2.n1" evidence="3"/>
<keyword evidence="3" id="KW-0203">Cytokinin biosynthesis</keyword>
<dbReference type="PANTHER" id="PTHR31223">
    <property type="entry name" value="LOG FAMILY PROTEIN YJL055W"/>
    <property type="match status" value="1"/>
</dbReference>
<dbReference type="Pfam" id="PF03641">
    <property type="entry name" value="Lysine_decarbox"/>
    <property type="match status" value="1"/>
</dbReference>
<dbReference type="PANTHER" id="PTHR31223:SF70">
    <property type="entry name" value="LOG FAMILY PROTEIN YJL055W"/>
    <property type="match status" value="1"/>
</dbReference>
<dbReference type="SUPFAM" id="SSF102405">
    <property type="entry name" value="MCP/YpsA-like"/>
    <property type="match status" value="1"/>
</dbReference>
<dbReference type="InterPro" id="IPR031100">
    <property type="entry name" value="LOG_fam"/>
</dbReference>
<organism evidence="4 5">
    <name type="scientific">Acetobacter tropicalis NBRC 101654</name>
    <dbReference type="NCBI Taxonomy" id="749388"/>
    <lineage>
        <taxon>Bacteria</taxon>
        <taxon>Pseudomonadati</taxon>
        <taxon>Pseudomonadota</taxon>
        <taxon>Alphaproteobacteria</taxon>
        <taxon>Acetobacterales</taxon>
        <taxon>Acetobacteraceae</taxon>
        <taxon>Acetobacter</taxon>
    </lineage>
</organism>
<comment type="caution">
    <text evidence="4">The sequence shown here is derived from an EMBL/GenBank/DDBJ whole genome shotgun (WGS) entry which is preliminary data.</text>
</comment>
<protein>
    <recommendedName>
        <fullName evidence="3">Cytokinin riboside 5'-monophosphate phosphoribohydrolase</fullName>
        <ecNumber evidence="3">3.2.2.n1</ecNumber>
    </recommendedName>
</protein>
<evidence type="ECO:0000256" key="2">
    <source>
        <dbReference type="ARBA" id="ARBA00006763"/>
    </source>
</evidence>
<comment type="similarity">
    <text evidence="2 3">Belongs to the LOG family.</text>
</comment>
<gene>
    <name evidence="4" type="ORF">ATPR_0793</name>
</gene>
<reference evidence="4 5" key="1">
    <citation type="journal article" date="2011" name="Biochem. Biophys. Res. Commun.">
        <title>Increased number of Arginine-based salt bridges contributes to the thermotolerance of thermotolerant acetic acid bacteria, Acetobacter tropicalis SKU1100.</title>
        <authorList>
            <person name="Matsutani M."/>
            <person name="Hirakawa H."/>
            <person name="Nishikura M."/>
            <person name="Soemphol W."/>
            <person name="Ali I.A.I."/>
            <person name="Yakushi T."/>
            <person name="Matsushita K."/>
        </authorList>
    </citation>
    <scope>NUCLEOTIDE SEQUENCE [LARGE SCALE GENOMIC DNA]</scope>
    <source>
        <strain evidence="4 5">NBRC 101654</strain>
    </source>
</reference>
<dbReference type="GO" id="GO:0009691">
    <property type="term" value="P:cytokinin biosynthetic process"/>
    <property type="evidence" value="ECO:0007669"/>
    <property type="project" value="UniProtKB-UniRule"/>
</dbReference>
<evidence type="ECO:0000313" key="4">
    <source>
        <dbReference type="EMBL" id="GAA07789.1"/>
    </source>
</evidence>
<dbReference type="GO" id="GO:0005829">
    <property type="term" value="C:cytosol"/>
    <property type="evidence" value="ECO:0007669"/>
    <property type="project" value="TreeGrafter"/>
</dbReference>
<dbReference type="GO" id="GO:0008714">
    <property type="term" value="F:AMP nucleosidase activity"/>
    <property type="evidence" value="ECO:0007669"/>
    <property type="project" value="UniProtKB-EC"/>
</dbReference>
<evidence type="ECO:0000313" key="5">
    <source>
        <dbReference type="Proteomes" id="UP000004319"/>
    </source>
</evidence>
<keyword evidence="3" id="KW-0378">Hydrolase</keyword>
<dbReference type="InterPro" id="IPR005269">
    <property type="entry name" value="LOG"/>
</dbReference>
<dbReference type="EMBL" id="BABS01000015">
    <property type="protein sequence ID" value="GAA07789.1"/>
    <property type="molecule type" value="Genomic_DNA"/>
</dbReference>